<evidence type="ECO:0000313" key="3">
    <source>
        <dbReference type="EMBL" id="XCB33570.1"/>
    </source>
</evidence>
<dbReference type="EMBL" id="CP132942">
    <property type="protein sequence ID" value="XCB33570.1"/>
    <property type="molecule type" value="Genomic_DNA"/>
</dbReference>
<gene>
    <name evidence="3" type="ORF">RBB77_01420</name>
</gene>
<reference evidence="3" key="1">
    <citation type="submission" date="2023-08" db="EMBL/GenBank/DDBJ databases">
        <authorList>
            <person name="Messyasz A."/>
            <person name="Mannisto M.K."/>
            <person name="Kerkhof L.J."/>
            <person name="Haggblom M."/>
        </authorList>
    </citation>
    <scope>NUCLEOTIDE SEQUENCE</scope>
    <source>
        <strain evidence="3">X5P6</strain>
    </source>
</reference>
<dbReference type="InterPro" id="IPR039426">
    <property type="entry name" value="TonB-dep_rcpt-like"/>
</dbReference>
<protein>
    <recommendedName>
        <fullName evidence="2">TonB-dependent transporter Oar-like beta-barrel domain-containing protein</fullName>
    </recommendedName>
</protein>
<reference evidence="3" key="2">
    <citation type="journal article" date="2024" name="Environ. Microbiol.">
        <title>Genome analysis and description of Tunturibacter gen. nov. expands the diversity of Terriglobia in tundra soils.</title>
        <authorList>
            <person name="Messyasz A."/>
            <person name="Mannisto M.K."/>
            <person name="Kerkhof L.J."/>
            <person name="Haggblom M.M."/>
        </authorList>
    </citation>
    <scope>NUCLEOTIDE SEQUENCE</scope>
    <source>
        <strain evidence="3">X5P6</strain>
    </source>
</reference>
<keyword evidence="1" id="KW-0813">Transport</keyword>
<keyword evidence="1" id="KW-0472">Membrane</keyword>
<dbReference type="InterPro" id="IPR057601">
    <property type="entry name" value="Oar-like_b-barrel"/>
</dbReference>
<proteinExistence type="inferred from homology"/>
<keyword evidence="1" id="KW-0998">Cell outer membrane</keyword>
<keyword evidence="1" id="KW-1134">Transmembrane beta strand</keyword>
<keyword evidence="1" id="KW-0812">Transmembrane</keyword>
<dbReference type="Pfam" id="PF25183">
    <property type="entry name" value="OMP_b-brl_4"/>
    <property type="match status" value="1"/>
</dbReference>
<comment type="similarity">
    <text evidence="1">Belongs to the TonB-dependent receptor family.</text>
</comment>
<dbReference type="AlphaFoldDB" id="A0AAU7ZRM1"/>
<dbReference type="PROSITE" id="PS52016">
    <property type="entry name" value="TONB_DEPENDENT_REC_3"/>
    <property type="match status" value="1"/>
</dbReference>
<sequence>MSIAGARPNANYFLLDGATNTDPTFNTQNLNPNPDMVQEFQVQLGSYSADMGGAGGGQINIATRSGTNAFHGTAYEFLRNGAMDAFSFGSMGMTKHLVQNNFGGAVGGPIYKHTFFFVNYDGLRRSAADP</sequence>
<dbReference type="RefSeq" id="WP_353064407.1">
    <property type="nucleotide sequence ID" value="NZ_CP132942.1"/>
</dbReference>
<dbReference type="SUPFAM" id="SSF56935">
    <property type="entry name" value="Porins"/>
    <property type="match status" value="1"/>
</dbReference>
<dbReference type="GO" id="GO:0009279">
    <property type="term" value="C:cell outer membrane"/>
    <property type="evidence" value="ECO:0007669"/>
    <property type="project" value="UniProtKB-SubCell"/>
</dbReference>
<dbReference type="KEGG" id="tpsc:RBB77_01420"/>
<evidence type="ECO:0000256" key="1">
    <source>
        <dbReference type="PROSITE-ProRule" id="PRU01360"/>
    </source>
</evidence>
<name>A0AAU7ZRM1_9BACT</name>
<evidence type="ECO:0000259" key="2">
    <source>
        <dbReference type="Pfam" id="PF25183"/>
    </source>
</evidence>
<comment type="subcellular location">
    <subcellularLocation>
        <location evidence="1">Cell outer membrane</location>
        <topology evidence="1">Multi-pass membrane protein</topology>
    </subcellularLocation>
</comment>
<organism evidence="3">
    <name type="scientific">Tunturiibacter psychrotolerans</name>
    <dbReference type="NCBI Taxonomy" id="3069686"/>
    <lineage>
        <taxon>Bacteria</taxon>
        <taxon>Pseudomonadati</taxon>
        <taxon>Acidobacteriota</taxon>
        <taxon>Terriglobia</taxon>
        <taxon>Terriglobales</taxon>
        <taxon>Acidobacteriaceae</taxon>
        <taxon>Tunturiibacter</taxon>
    </lineage>
</organism>
<feature type="domain" description="TonB-dependent transporter Oar-like beta-barrel" evidence="2">
    <location>
        <begin position="62"/>
        <end position="127"/>
    </location>
</feature>
<accession>A0AAU7ZRM1</accession>